<evidence type="ECO:0000256" key="2">
    <source>
        <dbReference type="RuleBase" id="RU363072"/>
    </source>
</evidence>
<evidence type="ECO:0000313" key="3">
    <source>
        <dbReference type="EMBL" id="VVO58583.1"/>
    </source>
</evidence>
<proteinExistence type="inferred from homology"/>
<dbReference type="PANTHER" id="PTHR37944:SF1">
    <property type="entry name" value="PORIN B"/>
    <property type="match status" value="1"/>
</dbReference>
<dbReference type="InterPro" id="IPR038673">
    <property type="entry name" value="OprB_sf"/>
</dbReference>
<reference evidence="3 4" key="1">
    <citation type="submission" date="2019-09" db="EMBL/GenBank/DDBJ databases">
        <authorList>
            <person name="Chandra G."/>
            <person name="Truman W A."/>
        </authorList>
    </citation>
    <scope>NUCLEOTIDE SEQUENCE [LARGE SCALE GENOMIC DNA]</scope>
    <source>
        <strain evidence="3">PS900</strain>
    </source>
</reference>
<dbReference type="EMBL" id="CABVIE010000002">
    <property type="protein sequence ID" value="VVO58583.1"/>
    <property type="molecule type" value="Genomic_DNA"/>
</dbReference>
<name>A0A8H2RPJ0_PSEFL</name>
<dbReference type="GO" id="GO:0016020">
    <property type="term" value="C:membrane"/>
    <property type="evidence" value="ECO:0007669"/>
    <property type="project" value="InterPro"/>
</dbReference>
<comment type="similarity">
    <text evidence="1 2">Belongs to the OprB family.</text>
</comment>
<dbReference type="Gene3D" id="2.40.160.180">
    <property type="entry name" value="Carbohydrate-selective porin OprB"/>
    <property type="match status" value="1"/>
</dbReference>
<evidence type="ECO:0000313" key="4">
    <source>
        <dbReference type="Proteomes" id="UP000325723"/>
    </source>
</evidence>
<dbReference type="InterPro" id="IPR007049">
    <property type="entry name" value="Carb-sel_porin_OprB"/>
</dbReference>
<evidence type="ECO:0008006" key="5">
    <source>
        <dbReference type="Google" id="ProtNLM"/>
    </source>
</evidence>
<accession>A0A8H2RPJ0</accession>
<gene>
    <name evidence="3" type="ORF">PS900_00677</name>
</gene>
<dbReference type="GO" id="GO:0008643">
    <property type="term" value="P:carbohydrate transport"/>
    <property type="evidence" value="ECO:0007669"/>
    <property type="project" value="InterPro"/>
</dbReference>
<dbReference type="AlphaFoldDB" id="A0A8H2RPJ0"/>
<comment type="caution">
    <text evidence="3">The sequence shown here is derived from an EMBL/GenBank/DDBJ whole genome shotgun (WGS) entry which is preliminary data.</text>
</comment>
<dbReference type="PANTHER" id="PTHR37944">
    <property type="entry name" value="PORIN B"/>
    <property type="match status" value="1"/>
</dbReference>
<sequence>MKNLDRPACVDEERLLREVRDPRTSASFSFLQFAVLNRGVPVVVGAFLGIYALGSFAADGASSAQNTLVTSSAQIATTSLPSEMDKFNQFDALGEPGTTTYQYFPSFDTLGHDKGGWRSDLAKHDISVQDTFFISMATPLRSTGQPRDPQLYNGQRFTVMEAAFQITPTFGLASWGLPNSKIVTSVMGLTSSFERGNSPNTVAFQSLYYYQSFADKAVELKVGWNTNYYDYVGMFLGGSPFLSGGVSGLVPLQVGMSASPTPAPMVNLTFNAKNDTYLKLGVQRSSSPHGQHYEQERDGFHGLNWKQDDAGPLYLAEAGINRPAAPGEHRQWLRAGYMYNNSDYTKFSGDGTSANRGVYAAGDYQLTQPSQDMSFRGVYVGATAYKAPEDVNAYTNSYEARLYWIGPVESRPTDTVSFKYNYNKFSSDLGRASEAQGAFFNSDQTQYALSYSAHAFRGVYMIPSVIYTKHPSIIGDFNNSVVAALTIAVGF</sequence>
<dbReference type="Proteomes" id="UP000325723">
    <property type="component" value="Unassembled WGS sequence"/>
</dbReference>
<organism evidence="3 4">
    <name type="scientific">Pseudomonas fluorescens</name>
    <dbReference type="NCBI Taxonomy" id="294"/>
    <lineage>
        <taxon>Bacteria</taxon>
        <taxon>Pseudomonadati</taxon>
        <taxon>Pseudomonadota</taxon>
        <taxon>Gammaproteobacteria</taxon>
        <taxon>Pseudomonadales</taxon>
        <taxon>Pseudomonadaceae</taxon>
        <taxon>Pseudomonas</taxon>
    </lineage>
</organism>
<dbReference type="Pfam" id="PF04966">
    <property type="entry name" value="OprB"/>
    <property type="match status" value="1"/>
</dbReference>
<evidence type="ECO:0000256" key="1">
    <source>
        <dbReference type="ARBA" id="ARBA00008769"/>
    </source>
</evidence>
<dbReference type="InterPro" id="IPR052932">
    <property type="entry name" value="OprB_Porin"/>
</dbReference>
<protein>
    <recommendedName>
        <fullName evidence="5">Porin</fullName>
    </recommendedName>
</protein>
<dbReference type="GO" id="GO:0015288">
    <property type="term" value="F:porin activity"/>
    <property type="evidence" value="ECO:0007669"/>
    <property type="project" value="InterPro"/>
</dbReference>
<dbReference type="RefSeq" id="WP_150756974.1">
    <property type="nucleotide sequence ID" value="NZ_CABVIE010000002.1"/>
</dbReference>